<feature type="domain" description="4Fe-4S Wbl-type" evidence="1">
    <location>
        <begin position="9"/>
        <end position="64"/>
    </location>
</feature>
<dbReference type="Proteomes" id="UP001058271">
    <property type="component" value="Chromosome"/>
</dbReference>
<evidence type="ECO:0000259" key="1">
    <source>
        <dbReference type="PROSITE" id="PS51674"/>
    </source>
</evidence>
<reference evidence="2" key="1">
    <citation type="submission" date="2021-04" db="EMBL/GenBank/DDBJ databases">
        <title>Biosynthetic gene clusters of Dactylosporangioum roseum.</title>
        <authorList>
            <person name="Hartkoorn R.C."/>
            <person name="Beaudoing E."/>
            <person name="Hot D."/>
            <person name="Moureu S."/>
        </authorList>
    </citation>
    <scope>NUCLEOTIDE SEQUENCE</scope>
    <source>
        <strain evidence="2">NRRL B-16295</strain>
    </source>
</reference>
<gene>
    <name evidence="2" type="ORF">Drose_04405</name>
</gene>
<accession>A0ABY5Z6P6</accession>
<dbReference type="RefSeq" id="WP_260726889.1">
    <property type="nucleotide sequence ID" value="NZ_BAAABS010000070.1"/>
</dbReference>
<protein>
    <submittedName>
        <fullName evidence="2">WhiB family transcriptional regulator</fullName>
    </submittedName>
</protein>
<organism evidence="2 3">
    <name type="scientific">Dactylosporangium roseum</name>
    <dbReference type="NCBI Taxonomy" id="47989"/>
    <lineage>
        <taxon>Bacteria</taxon>
        <taxon>Bacillati</taxon>
        <taxon>Actinomycetota</taxon>
        <taxon>Actinomycetes</taxon>
        <taxon>Micromonosporales</taxon>
        <taxon>Micromonosporaceae</taxon>
        <taxon>Dactylosporangium</taxon>
    </lineage>
</organism>
<evidence type="ECO:0000313" key="2">
    <source>
        <dbReference type="EMBL" id="UWZ37532.1"/>
    </source>
</evidence>
<name>A0ABY5Z6P6_9ACTN</name>
<keyword evidence="3" id="KW-1185">Reference proteome</keyword>
<dbReference type="Pfam" id="PF02467">
    <property type="entry name" value="Whib"/>
    <property type="match status" value="1"/>
</dbReference>
<dbReference type="PROSITE" id="PS51674">
    <property type="entry name" value="4FE4S_WBL"/>
    <property type="match status" value="1"/>
</dbReference>
<evidence type="ECO:0000313" key="3">
    <source>
        <dbReference type="Proteomes" id="UP001058271"/>
    </source>
</evidence>
<dbReference type="InterPro" id="IPR034768">
    <property type="entry name" value="4FE4S_WBL"/>
</dbReference>
<proteinExistence type="predicted"/>
<dbReference type="EMBL" id="CP073721">
    <property type="protein sequence ID" value="UWZ37532.1"/>
    <property type="molecule type" value="Genomic_DNA"/>
</dbReference>
<sequence>MSDWRDEAACRFNPELFMHKAYRYDAAHICHRHCPVLKQCTAWSQRVDLREVTAGGTYWTAEGKAGVLDKRLVQRHSDRCLVFRQEEEG</sequence>